<dbReference type="InterPro" id="IPR016024">
    <property type="entry name" value="ARM-type_fold"/>
</dbReference>
<dbReference type="Gene3D" id="1.25.10.10">
    <property type="entry name" value="Leucine-rich Repeat Variant"/>
    <property type="match status" value="2"/>
</dbReference>
<dbReference type="SUPFAM" id="SSF48371">
    <property type="entry name" value="ARM repeat"/>
    <property type="match status" value="1"/>
</dbReference>
<keyword evidence="5" id="KW-1185">Reference proteome</keyword>
<proteinExistence type="predicted"/>
<organism evidence="4 5">
    <name type="scientific">Mycena rosella</name>
    <name type="common">Pink bonnet</name>
    <name type="synonym">Agaricus rosellus</name>
    <dbReference type="NCBI Taxonomy" id="1033263"/>
    <lineage>
        <taxon>Eukaryota</taxon>
        <taxon>Fungi</taxon>
        <taxon>Dikarya</taxon>
        <taxon>Basidiomycota</taxon>
        <taxon>Agaricomycotina</taxon>
        <taxon>Agaricomycetes</taxon>
        <taxon>Agaricomycetidae</taxon>
        <taxon>Agaricales</taxon>
        <taxon>Marasmiineae</taxon>
        <taxon>Mycenaceae</taxon>
        <taxon>Mycena</taxon>
    </lineage>
</organism>
<reference evidence="4" key="1">
    <citation type="submission" date="2023-03" db="EMBL/GenBank/DDBJ databases">
        <title>Massive genome expansion in bonnet fungi (Mycena s.s.) driven by repeated elements and novel gene families across ecological guilds.</title>
        <authorList>
            <consortium name="Lawrence Berkeley National Laboratory"/>
            <person name="Harder C.B."/>
            <person name="Miyauchi S."/>
            <person name="Viragh M."/>
            <person name="Kuo A."/>
            <person name="Thoen E."/>
            <person name="Andreopoulos B."/>
            <person name="Lu D."/>
            <person name="Skrede I."/>
            <person name="Drula E."/>
            <person name="Henrissat B."/>
            <person name="Morin E."/>
            <person name="Kohler A."/>
            <person name="Barry K."/>
            <person name="LaButti K."/>
            <person name="Morin E."/>
            <person name="Salamov A."/>
            <person name="Lipzen A."/>
            <person name="Mereny Z."/>
            <person name="Hegedus B."/>
            <person name="Baldrian P."/>
            <person name="Stursova M."/>
            <person name="Weitz H."/>
            <person name="Taylor A."/>
            <person name="Grigoriev I.V."/>
            <person name="Nagy L.G."/>
            <person name="Martin F."/>
            <person name="Kauserud H."/>
        </authorList>
    </citation>
    <scope>NUCLEOTIDE SEQUENCE</scope>
    <source>
        <strain evidence="4">CBHHK067</strain>
    </source>
</reference>
<feature type="domain" description="Phosphatase 2A Regulatory Subunit A helical" evidence="3">
    <location>
        <begin position="59"/>
        <end position="197"/>
    </location>
</feature>
<protein>
    <submittedName>
        <fullName evidence="4">Armadillo-type protein</fullName>
    </submittedName>
</protein>
<sequence length="262" mass="29455">MSCQVWIVSRWWAQKVPLGCPYYRCPLLCPLCKVFILEIPELCRDENRWVPRTGVGTIGQLAKFASFHDSIKPFVPKIVELFKDDWWVVQEAAGTTAVRLLEYTTFHESIRPFVPQIMELLKDDDEYVRLAGATAIEKLVQHADVFLDSIQQLVPQIGNWLKEDSPNSRSAGATVMGKLVEKVTDLLKDSRAIVQDATSVAMGKFVEHGVFQGLPEYLRPKLGDWLTNTDAVVRSAGAAAIGTLSTHHHQKREEIVCPCKPL</sequence>
<keyword evidence="1" id="KW-0677">Repeat</keyword>
<dbReference type="InterPro" id="IPR011989">
    <property type="entry name" value="ARM-like"/>
</dbReference>
<gene>
    <name evidence="4" type="ORF">B0H17DRAFT_383694</name>
</gene>
<feature type="repeat" description="HEAT" evidence="2">
    <location>
        <begin position="113"/>
        <end position="144"/>
    </location>
</feature>
<dbReference type="PROSITE" id="PS50077">
    <property type="entry name" value="HEAT_REPEAT"/>
    <property type="match status" value="1"/>
</dbReference>
<evidence type="ECO:0000256" key="1">
    <source>
        <dbReference type="ARBA" id="ARBA00022737"/>
    </source>
</evidence>
<dbReference type="Proteomes" id="UP001221757">
    <property type="component" value="Unassembled WGS sequence"/>
</dbReference>
<dbReference type="InterPro" id="IPR055231">
    <property type="entry name" value="2AA_helical"/>
</dbReference>
<name>A0AAD7DQW2_MYCRO</name>
<comment type="caution">
    <text evidence="4">The sequence shown here is derived from an EMBL/GenBank/DDBJ whole genome shotgun (WGS) entry which is preliminary data.</text>
</comment>
<evidence type="ECO:0000313" key="5">
    <source>
        <dbReference type="Proteomes" id="UP001221757"/>
    </source>
</evidence>
<evidence type="ECO:0000259" key="3">
    <source>
        <dbReference type="Pfam" id="PF22956"/>
    </source>
</evidence>
<accession>A0AAD7DQW2</accession>
<dbReference type="AlphaFoldDB" id="A0AAD7DQW2"/>
<dbReference type="Pfam" id="PF22956">
    <property type="entry name" value="VPS15-like_hel"/>
    <property type="match status" value="1"/>
</dbReference>
<evidence type="ECO:0000256" key="2">
    <source>
        <dbReference type="PROSITE-ProRule" id="PRU00103"/>
    </source>
</evidence>
<dbReference type="EMBL" id="JARKIE010000032">
    <property type="protein sequence ID" value="KAJ7697056.1"/>
    <property type="molecule type" value="Genomic_DNA"/>
</dbReference>
<dbReference type="InterPro" id="IPR021133">
    <property type="entry name" value="HEAT_type_2"/>
</dbReference>
<evidence type="ECO:0000313" key="4">
    <source>
        <dbReference type="EMBL" id="KAJ7697056.1"/>
    </source>
</evidence>